<dbReference type="SUPFAM" id="SSF54695">
    <property type="entry name" value="POZ domain"/>
    <property type="match status" value="1"/>
</dbReference>
<dbReference type="Gene3D" id="3.30.710.10">
    <property type="entry name" value="Potassium Channel Kv1.1, Chain A"/>
    <property type="match status" value="1"/>
</dbReference>
<dbReference type="PROSITE" id="PS50157">
    <property type="entry name" value="ZINC_FINGER_C2H2_2"/>
    <property type="match status" value="2"/>
</dbReference>
<proteinExistence type="predicted"/>
<dbReference type="GO" id="GO:0006357">
    <property type="term" value="P:regulation of transcription by RNA polymerase II"/>
    <property type="evidence" value="ECO:0007669"/>
    <property type="project" value="TreeGrafter"/>
</dbReference>
<keyword evidence="6" id="KW-0862">Zinc</keyword>
<dbReference type="GO" id="GO:0061061">
    <property type="term" value="P:muscle structure development"/>
    <property type="evidence" value="ECO:0007669"/>
    <property type="project" value="UniProtKB-ARBA"/>
</dbReference>
<dbReference type="AlphaFoldDB" id="A0AAJ6YM90"/>
<dbReference type="Pfam" id="PF00651">
    <property type="entry name" value="BTB"/>
    <property type="match status" value="1"/>
</dbReference>
<dbReference type="Gene3D" id="3.30.160.60">
    <property type="entry name" value="Classic Zinc Finger"/>
    <property type="match status" value="1"/>
</dbReference>
<accession>A0AAJ6YM90</accession>
<evidence type="ECO:0000256" key="5">
    <source>
        <dbReference type="ARBA" id="ARBA00023242"/>
    </source>
</evidence>
<gene>
    <name evidence="11" type="primary">LOC105364434</name>
</gene>
<dbReference type="PROSITE" id="PS00028">
    <property type="entry name" value="ZINC_FINGER_C2H2_1"/>
    <property type="match status" value="2"/>
</dbReference>
<feature type="domain" description="C2H2-type" evidence="9">
    <location>
        <begin position="496"/>
        <end position="519"/>
    </location>
</feature>
<evidence type="ECO:0000256" key="6">
    <source>
        <dbReference type="PROSITE-ProRule" id="PRU00042"/>
    </source>
</evidence>
<evidence type="ECO:0000256" key="4">
    <source>
        <dbReference type="ARBA" id="ARBA00022737"/>
    </source>
</evidence>
<feature type="domain" description="C2H2-type" evidence="9">
    <location>
        <begin position="526"/>
        <end position="554"/>
    </location>
</feature>
<dbReference type="PANTHER" id="PTHR23110">
    <property type="entry name" value="BTB DOMAIN TRANSCRIPTION FACTOR"/>
    <property type="match status" value="1"/>
</dbReference>
<sequence>MVDTQHFCLRWNNYQSSITSAFENLRDDEDFVDVTLACDGKSLKAHRVVLSACSPYFRELLKSTPCKHPVIVLQDVAFSDLHALVEFIYHGEVNVHHRSLSSFLKTAEVLRVSGLSQQADQSNRDELSHVRALAAGAGSGPNYLPPPHEKLADEGFPRGRSTPSSCAASPATVQQLLRQAQIRRNERRSPDLHDESIKRPRDLSPPLNNNDATPTDFSMVKSNHFSSKIEGNGLHEENGRLEDGIKCEPLELTGGNGGNTGNGGGGVGIGGVGLNVNNEDSSDSGAAASDRPPASASSNEHDNEPEHLSTPNYMADSKLFASTPGSFNFSMAALTTDHTPLSVKFPGLGHGLQTPDLAGTSQDQEVTEEDGAWQSNPKMHDSDIHVAQQSFQLNYHLKEQNAQEMIDIFDDIKDQMQIVLKSEPLSPSSISCDDIESCLTMVHDNVNAPQKESVDSQCQNPCSPNRRRERSASASAGRQCQRKGERIKKGVISNGTYCEICQKSFSRAWSLQRHMADTHFYIPQSLVCDICGRYYKSKNSLISHKSQYHTRKDRKEHEA</sequence>
<organism evidence="10 11">
    <name type="scientific">Ceratosolen solmsi marchali</name>
    <dbReference type="NCBI Taxonomy" id="326594"/>
    <lineage>
        <taxon>Eukaryota</taxon>
        <taxon>Metazoa</taxon>
        <taxon>Ecdysozoa</taxon>
        <taxon>Arthropoda</taxon>
        <taxon>Hexapoda</taxon>
        <taxon>Insecta</taxon>
        <taxon>Pterygota</taxon>
        <taxon>Neoptera</taxon>
        <taxon>Endopterygota</taxon>
        <taxon>Hymenoptera</taxon>
        <taxon>Apocrita</taxon>
        <taxon>Proctotrupomorpha</taxon>
        <taxon>Chalcidoidea</taxon>
        <taxon>Agaonidae</taxon>
        <taxon>Agaoninae</taxon>
        <taxon>Ceratosolen</taxon>
    </lineage>
</organism>
<keyword evidence="6" id="KW-0863">Zinc-finger</keyword>
<keyword evidence="4" id="KW-0677">Repeat</keyword>
<feature type="region of interest" description="Disordered" evidence="7">
    <location>
        <begin position="271"/>
        <end position="311"/>
    </location>
</feature>
<reference evidence="11" key="1">
    <citation type="submission" date="2025-08" db="UniProtKB">
        <authorList>
            <consortium name="RefSeq"/>
        </authorList>
    </citation>
    <scope>IDENTIFICATION</scope>
</reference>
<feature type="compositionally biased region" description="Polar residues" evidence="7">
    <location>
        <begin position="451"/>
        <end position="463"/>
    </location>
</feature>
<dbReference type="PANTHER" id="PTHR23110:SF99">
    <property type="entry name" value="BROAD-COMPLEX CORE PROTEIN ISOFORM 6"/>
    <property type="match status" value="1"/>
</dbReference>
<dbReference type="RefSeq" id="XP_011500649.1">
    <property type="nucleotide sequence ID" value="XM_011502347.1"/>
</dbReference>
<dbReference type="GO" id="GO:0007423">
    <property type="term" value="P:sensory organ development"/>
    <property type="evidence" value="ECO:0007669"/>
    <property type="project" value="UniProtKB-ARBA"/>
</dbReference>
<evidence type="ECO:0000259" key="8">
    <source>
        <dbReference type="PROSITE" id="PS50097"/>
    </source>
</evidence>
<evidence type="ECO:0000256" key="2">
    <source>
        <dbReference type="ARBA" id="ARBA00022473"/>
    </source>
</evidence>
<comment type="subcellular location">
    <subcellularLocation>
        <location evidence="1">Nucleus</location>
    </subcellularLocation>
</comment>
<keyword evidence="2" id="KW-0217">Developmental protein</keyword>
<dbReference type="PROSITE" id="PS50097">
    <property type="entry name" value="BTB"/>
    <property type="match status" value="1"/>
</dbReference>
<dbReference type="SMART" id="SM00355">
    <property type="entry name" value="ZnF_C2H2"/>
    <property type="match status" value="2"/>
</dbReference>
<keyword evidence="3" id="KW-0479">Metal-binding</keyword>
<dbReference type="KEGG" id="csol:105364434"/>
<dbReference type="SMART" id="SM00225">
    <property type="entry name" value="BTB"/>
    <property type="match status" value="1"/>
</dbReference>
<keyword evidence="5" id="KW-0539">Nucleus</keyword>
<dbReference type="InterPro" id="IPR036236">
    <property type="entry name" value="Znf_C2H2_sf"/>
</dbReference>
<dbReference type="InterPro" id="IPR000210">
    <property type="entry name" value="BTB/POZ_dom"/>
</dbReference>
<dbReference type="Pfam" id="PF00096">
    <property type="entry name" value="zf-C2H2"/>
    <property type="match status" value="1"/>
</dbReference>
<feature type="region of interest" description="Disordered" evidence="7">
    <location>
        <begin position="451"/>
        <end position="480"/>
    </location>
</feature>
<dbReference type="Pfam" id="PF12874">
    <property type="entry name" value="zf-met"/>
    <property type="match status" value="1"/>
</dbReference>
<feature type="compositionally biased region" description="Low complexity" evidence="7">
    <location>
        <begin position="161"/>
        <end position="172"/>
    </location>
</feature>
<keyword evidence="10" id="KW-1185">Reference proteome</keyword>
<protein>
    <submittedName>
        <fullName evidence="11">Broad-complex core protein isoforms 1/2/3/4/5</fullName>
    </submittedName>
</protein>
<feature type="region of interest" description="Disordered" evidence="7">
    <location>
        <begin position="138"/>
        <end position="219"/>
    </location>
</feature>
<dbReference type="InterPro" id="IPR013087">
    <property type="entry name" value="Znf_C2H2_type"/>
</dbReference>
<dbReference type="Proteomes" id="UP000695007">
    <property type="component" value="Unplaced"/>
</dbReference>
<feature type="compositionally biased region" description="Low complexity" evidence="7">
    <location>
        <begin position="274"/>
        <end position="298"/>
    </location>
</feature>
<dbReference type="FunFam" id="3.30.710.10:FF:000118">
    <property type="entry name" value="Abrupt, isoform B"/>
    <property type="match status" value="1"/>
</dbReference>
<dbReference type="CDD" id="cd18315">
    <property type="entry name" value="BTB_POZ_BAB-like"/>
    <property type="match status" value="1"/>
</dbReference>
<evidence type="ECO:0000313" key="11">
    <source>
        <dbReference type="RefSeq" id="XP_011500649.1"/>
    </source>
</evidence>
<name>A0AAJ6YM90_9HYME</name>
<dbReference type="GO" id="GO:0030707">
    <property type="term" value="P:follicle cell of egg chamber development"/>
    <property type="evidence" value="ECO:0007669"/>
    <property type="project" value="UniProtKB-ARBA"/>
</dbReference>
<feature type="domain" description="BTB" evidence="8">
    <location>
        <begin position="32"/>
        <end position="97"/>
    </location>
</feature>
<dbReference type="GO" id="GO:0005634">
    <property type="term" value="C:nucleus"/>
    <property type="evidence" value="ECO:0007669"/>
    <property type="project" value="UniProtKB-SubCell"/>
</dbReference>
<feature type="compositionally biased region" description="Polar residues" evidence="7">
    <location>
        <begin position="206"/>
        <end position="219"/>
    </location>
</feature>
<dbReference type="InterPro" id="IPR051095">
    <property type="entry name" value="Dros_DevTransReg"/>
</dbReference>
<dbReference type="GeneID" id="105364434"/>
<dbReference type="SUPFAM" id="SSF57667">
    <property type="entry name" value="beta-beta-alpha zinc fingers"/>
    <property type="match status" value="1"/>
</dbReference>
<dbReference type="GO" id="GO:0008270">
    <property type="term" value="F:zinc ion binding"/>
    <property type="evidence" value="ECO:0007669"/>
    <property type="project" value="UniProtKB-KW"/>
</dbReference>
<evidence type="ECO:0000313" key="10">
    <source>
        <dbReference type="Proteomes" id="UP000695007"/>
    </source>
</evidence>
<feature type="compositionally biased region" description="Basic and acidic residues" evidence="7">
    <location>
        <begin position="183"/>
        <end position="202"/>
    </location>
</feature>
<evidence type="ECO:0000256" key="3">
    <source>
        <dbReference type="ARBA" id="ARBA00022723"/>
    </source>
</evidence>
<evidence type="ECO:0000256" key="7">
    <source>
        <dbReference type="SAM" id="MobiDB-lite"/>
    </source>
</evidence>
<dbReference type="CTD" id="103946"/>
<evidence type="ECO:0000259" key="9">
    <source>
        <dbReference type="PROSITE" id="PS50157"/>
    </source>
</evidence>
<feature type="compositionally biased region" description="Basic and acidic residues" evidence="7">
    <location>
        <begin position="147"/>
        <end position="157"/>
    </location>
</feature>
<evidence type="ECO:0000256" key="1">
    <source>
        <dbReference type="ARBA" id="ARBA00004123"/>
    </source>
</evidence>
<dbReference type="InterPro" id="IPR011333">
    <property type="entry name" value="SKP1/BTB/POZ_sf"/>
</dbReference>
<dbReference type="GO" id="GO:0048813">
    <property type="term" value="P:dendrite morphogenesis"/>
    <property type="evidence" value="ECO:0007669"/>
    <property type="project" value="UniProtKB-ARBA"/>
</dbReference>